<dbReference type="Proteomes" id="UP001163603">
    <property type="component" value="Chromosome 3"/>
</dbReference>
<proteinExistence type="predicted"/>
<organism evidence="1 2">
    <name type="scientific">Pistacia integerrima</name>
    <dbReference type="NCBI Taxonomy" id="434235"/>
    <lineage>
        <taxon>Eukaryota</taxon>
        <taxon>Viridiplantae</taxon>
        <taxon>Streptophyta</taxon>
        <taxon>Embryophyta</taxon>
        <taxon>Tracheophyta</taxon>
        <taxon>Spermatophyta</taxon>
        <taxon>Magnoliopsida</taxon>
        <taxon>eudicotyledons</taxon>
        <taxon>Gunneridae</taxon>
        <taxon>Pentapetalae</taxon>
        <taxon>rosids</taxon>
        <taxon>malvids</taxon>
        <taxon>Sapindales</taxon>
        <taxon>Anacardiaceae</taxon>
        <taxon>Pistacia</taxon>
    </lineage>
</organism>
<gene>
    <name evidence="1" type="ORF">Pint_04472</name>
</gene>
<comment type="caution">
    <text evidence="1">The sequence shown here is derived from an EMBL/GenBank/DDBJ whole genome shotgun (WGS) entry which is preliminary data.</text>
</comment>
<evidence type="ECO:0000313" key="1">
    <source>
        <dbReference type="EMBL" id="KAJ0044554.1"/>
    </source>
</evidence>
<protein>
    <submittedName>
        <fullName evidence="1">Uncharacterized protein</fullName>
    </submittedName>
</protein>
<keyword evidence="2" id="KW-1185">Reference proteome</keyword>
<sequence length="522" mass="59914">MGSSLALPLHLIRQLFFSISSFASTFNFYYFLLLCYLSLLQVEGGYLQDGKGLSNWDVFSHLQGNIENNDNGDVADDHYHRFLEDIEIMHSLGVNAYRFSISWVRILPKGRFGEVNPSGIMFYNNIIDHLLLRGIEPFVTIFHFDLPQELEDRYGSWLSPLIQEDFVHFSKICFENFGDRVKYWATINEPNLLSEMGYVRGWYPPGHCSAPFGNCSAGNSDVEPLIVMHNMLLSHAKAVKLYREQFQQTQGGSIGIIASSHMFEPLRDEESDRKAVSRVLAFVLGWMFDPLVYGDYPPEMRQYLGTELPSFSHEETKLIKGSTDFIGINHYSTLYAKDCIHSACSSGSNHAIKGFVYTTGERDGIPIGEPSGNPEFFVVPEGMEKLINYVKERYKNMPIYVTENGYAPPREQSKQVEDLLQDVKRIEYHKSYLAALARAIKTGADVRGYFVWSLMDNLEWIDGFGTMFGLYYVDRQTLDRTPKLSARWYKNFLTNITTPNDISSSKKKFFVTRSQNRRVQIY</sequence>
<dbReference type="EMBL" id="CM047738">
    <property type="protein sequence ID" value="KAJ0044554.1"/>
    <property type="molecule type" value="Genomic_DNA"/>
</dbReference>
<name>A0ACC0Z293_9ROSI</name>
<reference evidence="2" key="1">
    <citation type="journal article" date="2023" name="G3 (Bethesda)">
        <title>Genome assembly and association tests identify interacting loci associated with vigor, precocity, and sex in interspecific pistachio rootstocks.</title>
        <authorList>
            <person name="Palmer W."/>
            <person name="Jacygrad E."/>
            <person name="Sagayaradj S."/>
            <person name="Cavanaugh K."/>
            <person name="Han R."/>
            <person name="Bertier L."/>
            <person name="Beede B."/>
            <person name="Kafkas S."/>
            <person name="Golino D."/>
            <person name="Preece J."/>
            <person name="Michelmore R."/>
        </authorList>
    </citation>
    <scope>NUCLEOTIDE SEQUENCE [LARGE SCALE GENOMIC DNA]</scope>
</reference>
<accession>A0ACC0Z293</accession>
<evidence type="ECO:0000313" key="2">
    <source>
        <dbReference type="Proteomes" id="UP001163603"/>
    </source>
</evidence>